<evidence type="ECO:0000259" key="2">
    <source>
        <dbReference type="Pfam" id="PF00155"/>
    </source>
</evidence>
<dbReference type="GeneID" id="102806205"/>
<organism evidence="3 4">
    <name type="scientific">Saccoglossus kowalevskii</name>
    <name type="common">Acorn worm</name>
    <dbReference type="NCBI Taxonomy" id="10224"/>
    <lineage>
        <taxon>Eukaryota</taxon>
        <taxon>Metazoa</taxon>
        <taxon>Hemichordata</taxon>
        <taxon>Enteropneusta</taxon>
        <taxon>Harrimaniidae</taxon>
        <taxon>Saccoglossus</taxon>
    </lineage>
</organism>
<keyword evidence="1" id="KW-0663">Pyridoxal phosphate</keyword>
<reference evidence="4" key="1">
    <citation type="submission" date="2025-08" db="UniProtKB">
        <authorList>
            <consortium name="RefSeq"/>
        </authorList>
    </citation>
    <scope>IDENTIFICATION</scope>
    <source>
        <tissue evidence="4">Testes</tissue>
    </source>
</reference>
<dbReference type="InterPro" id="IPR015424">
    <property type="entry name" value="PyrdxlP-dep_Trfase"/>
</dbReference>
<dbReference type="RefSeq" id="XP_006815690.1">
    <property type="nucleotide sequence ID" value="XM_006815627.1"/>
</dbReference>
<sequence>GFLSPAPCYGGIRGGISNDLKRIGNVKPILVQLGSQVNFDAGEKQPFQLTVDKFEKALQKATDEGINVRGLILINPNNPLGEIYSRELLMELLNFAHRHSLHVVVDEIYMGTIFKSDAVHTSIVNIDNLPDPQRTHMLWGVSKDFGMAGFRCGVCHSFNQHLHQALEYLGYFYAIPANVQHQLTEFLSDKEWLNNVFFPTNHQRLRETYQCMSDGLTKLGIAHLHRSAGLFIWADFRLYLRSQTYEAEMDLYNKFLSGGVNISPGHNFDCAEFGWFRIVFAHPTHELLIAIERIGKVLDEIKSEICGDSLELNLVGPDQPVLGAASHEDNTQKKEDCLEDLLTGLQHQIKTSNWLKDNTAEKWINENPMLYQEYKEAANKH</sequence>
<dbReference type="InterPro" id="IPR050478">
    <property type="entry name" value="Ethylene_sulfur-biosynth"/>
</dbReference>
<feature type="non-terminal residue" evidence="4">
    <location>
        <position position="1"/>
    </location>
</feature>
<protein>
    <submittedName>
        <fullName evidence="4">1-aminocyclopropane-1-carboxylate synthase-like protein 1-like</fullName>
    </submittedName>
</protein>
<dbReference type="InterPro" id="IPR015421">
    <property type="entry name" value="PyrdxlP-dep_Trfase_major"/>
</dbReference>
<dbReference type="PANTHER" id="PTHR43795">
    <property type="entry name" value="BIFUNCTIONAL ASPARTATE AMINOTRANSFERASE AND GLUTAMATE/ASPARTATE-PREPHENATE AMINOTRANSFERASE-RELATED"/>
    <property type="match status" value="1"/>
</dbReference>
<feature type="domain" description="Aminotransferase class I/classII large" evidence="2">
    <location>
        <begin position="43"/>
        <end position="294"/>
    </location>
</feature>
<dbReference type="PANTHER" id="PTHR43795:SF39">
    <property type="entry name" value="AMINOTRANSFERASE CLASS I_CLASSII DOMAIN-CONTAINING PROTEIN"/>
    <property type="match status" value="1"/>
</dbReference>
<gene>
    <name evidence="4" type="primary">LOC102806205</name>
</gene>
<evidence type="ECO:0000256" key="1">
    <source>
        <dbReference type="ARBA" id="ARBA00022898"/>
    </source>
</evidence>
<dbReference type="Gene3D" id="3.90.1150.10">
    <property type="entry name" value="Aspartate Aminotransferase, domain 1"/>
    <property type="match status" value="1"/>
</dbReference>
<accession>A0ABM0M6P9</accession>
<dbReference type="PRINTS" id="PR00753">
    <property type="entry name" value="ACCSYNTHASE"/>
</dbReference>
<dbReference type="InterPro" id="IPR004839">
    <property type="entry name" value="Aminotransferase_I/II_large"/>
</dbReference>
<evidence type="ECO:0000313" key="4">
    <source>
        <dbReference type="RefSeq" id="XP_006815690.1"/>
    </source>
</evidence>
<evidence type="ECO:0000313" key="3">
    <source>
        <dbReference type="Proteomes" id="UP000694865"/>
    </source>
</evidence>
<proteinExistence type="predicted"/>
<name>A0ABM0M6P9_SACKO</name>
<dbReference type="Pfam" id="PF00155">
    <property type="entry name" value="Aminotran_1_2"/>
    <property type="match status" value="1"/>
</dbReference>
<keyword evidence="3" id="KW-1185">Reference proteome</keyword>
<dbReference type="CDD" id="cd00609">
    <property type="entry name" value="AAT_like"/>
    <property type="match status" value="1"/>
</dbReference>
<dbReference type="Gene3D" id="3.40.640.10">
    <property type="entry name" value="Type I PLP-dependent aspartate aminotransferase-like (Major domain)"/>
    <property type="match status" value="1"/>
</dbReference>
<dbReference type="SUPFAM" id="SSF53383">
    <property type="entry name" value="PLP-dependent transferases"/>
    <property type="match status" value="1"/>
</dbReference>
<dbReference type="Proteomes" id="UP000694865">
    <property type="component" value="Unplaced"/>
</dbReference>
<dbReference type="InterPro" id="IPR015422">
    <property type="entry name" value="PyrdxlP-dep_Trfase_small"/>
</dbReference>